<feature type="compositionally biased region" description="Basic and acidic residues" evidence="1">
    <location>
        <begin position="1"/>
        <end position="11"/>
    </location>
</feature>
<feature type="compositionally biased region" description="Acidic residues" evidence="1">
    <location>
        <begin position="60"/>
        <end position="69"/>
    </location>
</feature>
<dbReference type="EMBL" id="BART01016362">
    <property type="protein sequence ID" value="GAG80724.1"/>
    <property type="molecule type" value="Genomic_DNA"/>
</dbReference>
<feature type="non-terminal residue" evidence="2">
    <location>
        <position position="94"/>
    </location>
</feature>
<feature type="region of interest" description="Disordered" evidence="1">
    <location>
        <begin position="1"/>
        <end position="20"/>
    </location>
</feature>
<sequence length="94" mass="10887">MANIIDKIKDYVDDDSDEEEIEYEEAADILDRMYDLLTSLDPDKMSDTQADKFVSIMNDLADENDEEQESDRKDEGVPPKRVKISPTLKEKKNE</sequence>
<reference evidence="2" key="1">
    <citation type="journal article" date="2014" name="Front. Microbiol.">
        <title>High frequency of phylogenetically diverse reductive dehalogenase-homologous genes in deep subseafloor sedimentary metagenomes.</title>
        <authorList>
            <person name="Kawai M."/>
            <person name="Futagami T."/>
            <person name="Toyoda A."/>
            <person name="Takaki Y."/>
            <person name="Nishi S."/>
            <person name="Hori S."/>
            <person name="Arai W."/>
            <person name="Tsubouchi T."/>
            <person name="Morono Y."/>
            <person name="Uchiyama I."/>
            <person name="Ito T."/>
            <person name="Fujiyama A."/>
            <person name="Inagaki F."/>
            <person name="Takami H."/>
        </authorList>
    </citation>
    <scope>NUCLEOTIDE SEQUENCE</scope>
    <source>
        <strain evidence="2">Expedition CK06-06</strain>
    </source>
</reference>
<accession>X1AFP3</accession>
<organism evidence="2">
    <name type="scientific">marine sediment metagenome</name>
    <dbReference type="NCBI Taxonomy" id="412755"/>
    <lineage>
        <taxon>unclassified sequences</taxon>
        <taxon>metagenomes</taxon>
        <taxon>ecological metagenomes</taxon>
    </lineage>
</organism>
<comment type="caution">
    <text evidence="2">The sequence shown here is derived from an EMBL/GenBank/DDBJ whole genome shotgun (WGS) entry which is preliminary data.</text>
</comment>
<proteinExistence type="predicted"/>
<evidence type="ECO:0000256" key="1">
    <source>
        <dbReference type="SAM" id="MobiDB-lite"/>
    </source>
</evidence>
<gene>
    <name evidence="2" type="ORF">S01H4_31490</name>
</gene>
<dbReference type="AlphaFoldDB" id="X1AFP3"/>
<evidence type="ECO:0000313" key="2">
    <source>
        <dbReference type="EMBL" id="GAG80724.1"/>
    </source>
</evidence>
<protein>
    <submittedName>
        <fullName evidence="2">Uncharacterized protein</fullName>
    </submittedName>
</protein>
<name>X1AFP3_9ZZZZ</name>
<feature type="region of interest" description="Disordered" evidence="1">
    <location>
        <begin position="58"/>
        <end position="94"/>
    </location>
</feature>